<dbReference type="PROSITE" id="PS50003">
    <property type="entry name" value="PH_DOMAIN"/>
    <property type="match status" value="2"/>
</dbReference>
<feature type="compositionally biased region" description="Low complexity" evidence="1">
    <location>
        <begin position="90"/>
        <end position="109"/>
    </location>
</feature>
<gene>
    <name evidence="3" type="ORF">A7U60_g7589</name>
</gene>
<feature type="compositionally biased region" description="Polar residues" evidence="1">
    <location>
        <begin position="50"/>
        <end position="67"/>
    </location>
</feature>
<dbReference type="AlphaFoldDB" id="A0A9Q5HSS7"/>
<dbReference type="OrthoDB" id="2157866at2759"/>
<dbReference type="Gene3D" id="2.30.29.30">
    <property type="entry name" value="Pleckstrin-homology domain (PH domain)/Phosphotyrosine-binding domain (PTB)"/>
    <property type="match status" value="2"/>
</dbReference>
<dbReference type="SUPFAM" id="SSF50729">
    <property type="entry name" value="PH domain-like"/>
    <property type="match status" value="2"/>
</dbReference>
<evidence type="ECO:0000256" key="1">
    <source>
        <dbReference type="SAM" id="MobiDB-lite"/>
    </source>
</evidence>
<dbReference type="FunFam" id="2.30.29.30:FF:000286">
    <property type="entry name" value="PH-protein kinase domain containing protein"/>
    <property type="match status" value="1"/>
</dbReference>
<dbReference type="Proteomes" id="UP000757232">
    <property type="component" value="Unassembled WGS sequence"/>
</dbReference>
<feature type="region of interest" description="Disordered" evidence="1">
    <location>
        <begin position="480"/>
        <end position="537"/>
    </location>
</feature>
<dbReference type="SMART" id="SM00233">
    <property type="entry name" value="PH"/>
    <property type="match status" value="2"/>
</dbReference>
<feature type="region of interest" description="Disordered" evidence="1">
    <location>
        <begin position="262"/>
        <end position="340"/>
    </location>
</feature>
<dbReference type="InterPro" id="IPR011993">
    <property type="entry name" value="PH-like_dom_sf"/>
</dbReference>
<keyword evidence="4" id="KW-1185">Reference proteome</keyword>
<evidence type="ECO:0000259" key="2">
    <source>
        <dbReference type="PROSITE" id="PS50003"/>
    </source>
</evidence>
<dbReference type="EMBL" id="LNZH02000210">
    <property type="protein sequence ID" value="OCB85284.1"/>
    <property type="molecule type" value="Genomic_DNA"/>
</dbReference>
<accession>A0A9Q5HSS7</accession>
<organism evidence="3 4">
    <name type="scientific">Sanghuangporus baumii</name>
    <name type="common">Phellinus baumii</name>
    <dbReference type="NCBI Taxonomy" id="108892"/>
    <lineage>
        <taxon>Eukaryota</taxon>
        <taxon>Fungi</taxon>
        <taxon>Dikarya</taxon>
        <taxon>Basidiomycota</taxon>
        <taxon>Agaricomycotina</taxon>
        <taxon>Agaricomycetes</taxon>
        <taxon>Hymenochaetales</taxon>
        <taxon>Hymenochaetaceae</taxon>
        <taxon>Sanghuangporus</taxon>
    </lineage>
</organism>
<reference evidence="3" key="1">
    <citation type="submission" date="2016-06" db="EMBL/GenBank/DDBJ databases">
        <title>Draft Genome sequence of the fungus Inonotus baumii.</title>
        <authorList>
            <person name="Zhu H."/>
            <person name="Lin W."/>
        </authorList>
    </citation>
    <scope>NUCLEOTIDE SEQUENCE</scope>
    <source>
        <strain evidence="3">821</strain>
    </source>
</reference>
<dbReference type="PANTHER" id="PTHR14336:SF8">
    <property type="entry name" value="PROTEIN OPY1"/>
    <property type="match status" value="1"/>
</dbReference>
<feature type="region of interest" description="Disordered" evidence="1">
    <location>
        <begin position="1"/>
        <end position="147"/>
    </location>
</feature>
<dbReference type="PANTHER" id="PTHR14336">
    <property type="entry name" value="TANDEM PH DOMAIN CONTAINING PROTEIN"/>
    <property type="match status" value="1"/>
</dbReference>
<feature type="domain" description="PH" evidence="2">
    <location>
        <begin position="345"/>
        <end position="476"/>
    </location>
</feature>
<dbReference type="InterPro" id="IPR001849">
    <property type="entry name" value="PH_domain"/>
</dbReference>
<evidence type="ECO:0000313" key="3">
    <source>
        <dbReference type="EMBL" id="OCB85284.1"/>
    </source>
</evidence>
<feature type="compositionally biased region" description="Polar residues" evidence="1">
    <location>
        <begin position="272"/>
        <end position="283"/>
    </location>
</feature>
<comment type="caution">
    <text evidence="3">The sequence shown here is derived from an EMBL/GenBank/DDBJ whole genome shotgun (WGS) entry which is preliminary data.</text>
</comment>
<feature type="compositionally biased region" description="Polar residues" evidence="1">
    <location>
        <begin position="323"/>
        <end position="340"/>
    </location>
</feature>
<feature type="domain" description="PH" evidence="2">
    <location>
        <begin position="151"/>
        <end position="246"/>
    </location>
</feature>
<feature type="compositionally biased region" description="Acidic residues" evidence="1">
    <location>
        <begin position="118"/>
        <end position="132"/>
    </location>
</feature>
<evidence type="ECO:0000313" key="4">
    <source>
        <dbReference type="Proteomes" id="UP000757232"/>
    </source>
</evidence>
<proteinExistence type="predicted"/>
<protein>
    <submittedName>
        <fullName evidence="3">PH-domain-containing protein</fullName>
    </submittedName>
</protein>
<name>A0A9Q5HSS7_SANBA</name>
<dbReference type="InterPro" id="IPR051707">
    <property type="entry name" value="PI-Interact_SigTrans_Reg"/>
</dbReference>
<feature type="compositionally biased region" description="Basic and acidic residues" evidence="1">
    <location>
        <begin position="133"/>
        <end position="147"/>
    </location>
</feature>
<feature type="compositionally biased region" description="Polar residues" evidence="1">
    <location>
        <begin position="481"/>
        <end position="494"/>
    </location>
</feature>
<sequence>MSSSSVQGQGGSSGSAPPPTPQEITRKLSVHNKPAKIQPVHGLSPPALSGTESDSDTFFSSEHSPLATSPPAGGSHPQPIINPHGHGQNHSHSMSLGLSTSVSSKPLSSIAERRSGSGDEESDDNEEVDEDWTQDHNATEVARSRKQDGDTVIKTGYLYKKGERRKTWKKRWFVLRPAQLAFYKNSAEYQLLRLVDLVDVHSCSSIELKRHPNSLVLVSPNRTYYLQANSEQEMQDWVQRVNEARESLLGTSTQNSAAVAPIPIPTAAGGSRNPNTASQSSGAISGRGAPTPSPPSARSIGFAGPVTSDSESEDQVQGEVAKSSGTGTSPSKPQAGSTVNKDTSKIILSGYLMKSRSKRKGWRKRYFVLTSDTLFYSASHMDMKRPRSIELAQVIDALEYDLSNDKNYSGGSNAISPPAIRESEDSHGHEADLANAGFTGTQYAFKIVTKKRPLLLCAPSEAEEIKWLSAVRALIARRSNPLGSTGNAQQNATTIPGVADGSTPAAGVKASSSTAVRKRSASGASGLPLARDDQAHH</sequence>
<dbReference type="Pfam" id="PF00169">
    <property type="entry name" value="PH"/>
    <property type="match status" value="2"/>
</dbReference>